<proteinExistence type="inferred from homology"/>
<dbReference type="InterPro" id="IPR029045">
    <property type="entry name" value="ClpP/crotonase-like_dom_sf"/>
</dbReference>
<dbReference type="CDD" id="cd06558">
    <property type="entry name" value="crotonase-like"/>
    <property type="match status" value="1"/>
</dbReference>
<dbReference type="InterPro" id="IPR001753">
    <property type="entry name" value="Enoyl-CoA_hydra/iso"/>
</dbReference>
<evidence type="ECO:0000256" key="1">
    <source>
        <dbReference type="ARBA" id="ARBA00005254"/>
    </source>
</evidence>
<dbReference type="Pfam" id="PF00378">
    <property type="entry name" value="ECH_1"/>
    <property type="match status" value="1"/>
</dbReference>
<evidence type="ECO:0000313" key="2">
    <source>
        <dbReference type="EMBL" id="GAG59744.1"/>
    </source>
</evidence>
<dbReference type="InterPro" id="IPR018376">
    <property type="entry name" value="Enoyl-CoA_hyd/isom_CS"/>
</dbReference>
<sequence length="189" mass="21369">MGVFPELDGGYLIPHHKVFHLIRKIEKPVVALLHGYCLGAGFEMSLACDFRLAADNLVMGDHRTSRAICVLSGASWFLPRLIGLARATEIIFTGRHLDANEALEIGLVNKVYPLSDFNEKSNEFIEKIASMPTRCLGYNKTMINYSLFNDLFPSLQHELKLFNVNMKTEDFKEGLSSFLEKRDPKFNGK</sequence>
<dbReference type="PROSITE" id="PS00166">
    <property type="entry name" value="ENOYL_COA_HYDRATASE"/>
    <property type="match status" value="1"/>
</dbReference>
<dbReference type="EMBL" id="BART01008905">
    <property type="protein sequence ID" value="GAG59744.1"/>
    <property type="molecule type" value="Genomic_DNA"/>
</dbReference>
<dbReference type="AlphaFoldDB" id="X0YT66"/>
<comment type="caution">
    <text evidence="2">The sequence shown here is derived from an EMBL/GenBank/DDBJ whole genome shotgun (WGS) entry which is preliminary data.</text>
</comment>
<reference evidence="2" key="1">
    <citation type="journal article" date="2014" name="Front. Microbiol.">
        <title>High frequency of phylogenetically diverse reductive dehalogenase-homologous genes in deep subseafloor sedimentary metagenomes.</title>
        <authorList>
            <person name="Kawai M."/>
            <person name="Futagami T."/>
            <person name="Toyoda A."/>
            <person name="Takaki Y."/>
            <person name="Nishi S."/>
            <person name="Hori S."/>
            <person name="Arai W."/>
            <person name="Tsubouchi T."/>
            <person name="Morono Y."/>
            <person name="Uchiyama I."/>
            <person name="Ito T."/>
            <person name="Fujiyama A."/>
            <person name="Inagaki F."/>
            <person name="Takami H."/>
        </authorList>
    </citation>
    <scope>NUCLEOTIDE SEQUENCE</scope>
    <source>
        <strain evidence="2">Expedition CK06-06</strain>
    </source>
</reference>
<dbReference type="Gene3D" id="1.10.12.10">
    <property type="entry name" value="Lyase 2-enoyl-coa Hydratase, Chain A, domain 2"/>
    <property type="match status" value="1"/>
</dbReference>
<dbReference type="Gene3D" id="3.90.226.10">
    <property type="entry name" value="2-enoyl-CoA Hydratase, Chain A, domain 1"/>
    <property type="match status" value="1"/>
</dbReference>
<name>X0YT66_9ZZZZ</name>
<protein>
    <recommendedName>
        <fullName evidence="3">Enoyl-CoA hydratase</fullName>
    </recommendedName>
</protein>
<evidence type="ECO:0008006" key="3">
    <source>
        <dbReference type="Google" id="ProtNLM"/>
    </source>
</evidence>
<dbReference type="InterPro" id="IPR014748">
    <property type="entry name" value="Enoyl-CoA_hydra_C"/>
</dbReference>
<gene>
    <name evidence="2" type="ORF">S01H4_19895</name>
</gene>
<dbReference type="SUPFAM" id="SSF52096">
    <property type="entry name" value="ClpP/crotonase"/>
    <property type="match status" value="1"/>
</dbReference>
<accession>X0YT66</accession>
<dbReference type="PANTHER" id="PTHR43802:SF1">
    <property type="entry name" value="IP11341P-RELATED"/>
    <property type="match status" value="1"/>
</dbReference>
<dbReference type="PANTHER" id="PTHR43802">
    <property type="entry name" value="ENOYL-COA HYDRATASE"/>
    <property type="match status" value="1"/>
</dbReference>
<organism evidence="2">
    <name type="scientific">marine sediment metagenome</name>
    <dbReference type="NCBI Taxonomy" id="412755"/>
    <lineage>
        <taxon>unclassified sequences</taxon>
        <taxon>metagenomes</taxon>
        <taxon>ecological metagenomes</taxon>
    </lineage>
</organism>
<dbReference type="GO" id="GO:0003824">
    <property type="term" value="F:catalytic activity"/>
    <property type="evidence" value="ECO:0007669"/>
    <property type="project" value="InterPro"/>
</dbReference>
<comment type="similarity">
    <text evidence="1">Belongs to the enoyl-CoA hydratase/isomerase family.</text>
</comment>